<dbReference type="InterPro" id="IPR001737">
    <property type="entry name" value="KsgA/Erm"/>
</dbReference>
<dbReference type="SUPFAM" id="SSF53335">
    <property type="entry name" value="S-adenosyl-L-methionine-dependent methyltransferases"/>
    <property type="match status" value="1"/>
</dbReference>
<evidence type="ECO:0000256" key="1">
    <source>
        <dbReference type="ARBA" id="ARBA00022603"/>
    </source>
</evidence>
<reference evidence="5 6" key="1">
    <citation type="submission" date="2016-08" db="EMBL/GenBank/DDBJ databases">
        <title>Complete genome sequence of Fictibacillus arsenicus G25-54, a strain with toxicity to nematodes and a potential arsenic-resistance activity.</title>
        <authorList>
            <person name="Zheng Z."/>
        </authorList>
    </citation>
    <scope>NUCLEOTIDE SEQUENCE [LARGE SCALE GENOMIC DNA]</scope>
    <source>
        <strain evidence="5 6">G25-54</strain>
    </source>
</reference>
<evidence type="ECO:0000256" key="4">
    <source>
        <dbReference type="ARBA" id="ARBA00022884"/>
    </source>
</evidence>
<dbReference type="PANTHER" id="PTHR44942">
    <property type="entry name" value="METHYLTRANSF_11 DOMAIN-CONTAINING PROTEIN"/>
    <property type="match status" value="1"/>
</dbReference>
<dbReference type="InterPro" id="IPR051052">
    <property type="entry name" value="Diverse_substrate_MTase"/>
</dbReference>
<name>A0A1B1Z194_9BACL</name>
<keyword evidence="6" id="KW-1185">Reference proteome</keyword>
<protein>
    <recommendedName>
        <fullName evidence="7">Methyltransferase domain-containing protein</fullName>
    </recommendedName>
</protein>
<dbReference type="STRING" id="255247.ABE41_004485"/>
<dbReference type="Gene3D" id="3.40.50.150">
    <property type="entry name" value="Vaccinia Virus protein VP39"/>
    <property type="match status" value="1"/>
</dbReference>
<dbReference type="AlphaFoldDB" id="A0A1B1Z194"/>
<evidence type="ECO:0000313" key="5">
    <source>
        <dbReference type="EMBL" id="ANX11252.1"/>
    </source>
</evidence>
<dbReference type="InterPro" id="IPR029063">
    <property type="entry name" value="SAM-dependent_MTases_sf"/>
</dbReference>
<dbReference type="Pfam" id="PF00398">
    <property type="entry name" value="RrnaAD"/>
    <property type="match status" value="1"/>
</dbReference>
<dbReference type="OrthoDB" id="9797252at2"/>
<evidence type="ECO:0000256" key="3">
    <source>
        <dbReference type="ARBA" id="ARBA00022691"/>
    </source>
</evidence>
<keyword evidence="4" id="KW-0694">RNA-binding</keyword>
<dbReference type="CDD" id="cd02440">
    <property type="entry name" value="AdoMet_MTases"/>
    <property type="match status" value="1"/>
</dbReference>
<evidence type="ECO:0008006" key="7">
    <source>
        <dbReference type="Google" id="ProtNLM"/>
    </source>
</evidence>
<dbReference type="EMBL" id="CP016761">
    <property type="protein sequence ID" value="ANX11252.1"/>
    <property type="molecule type" value="Genomic_DNA"/>
</dbReference>
<accession>A0A1B1Z194</accession>
<gene>
    <name evidence="5" type="ORF">ABE41_004485</name>
</gene>
<dbReference type="RefSeq" id="WP_066286911.1">
    <property type="nucleotide sequence ID" value="NZ_CP016761.1"/>
</dbReference>
<proteinExistence type="predicted"/>
<dbReference type="GO" id="GO:0032259">
    <property type="term" value="P:methylation"/>
    <property type="evidence" value="ECO:0007669"/>
    <property type="project" value="UniProtKB-KW"/>
</dbReference>
<keyword evidence="2" id="KW-0808">Transferase</keyword>
<dbReference type="KEGG" id="far:ABE41_004485"/>
<dbReference type="Proteomes" id="UP000077412">
    <property type="component" value="Chromosome"/>
</dbReference>
<evidence type="ECO:0000256" key="2">
    <source>
        <dbReference type="ARBA" id="ARBA00022679"/>
    </source>
</evidence>
<dbReference type="GO" id="GO:0008168">
    <property type="term" value="F:methyltransferase activity"/>
    <property type="evidence" value="ECO:0007669"/>
    <property type="project" value="UniProtKB-KW"/>
</dbReference>
<sequence>MNALKRSFNFFASSYEKYRPNYPDQLYKDIIHYANLQPDDQLLEIGCGTGKATEGFIEQDFTNITCIEYGENLAKLTQDKFSAYPNVKIVHSAFEDWNSADQYTLAFSGTAFHFISAETGYPKTASLLKKDGVSAFFWFAHIASDEPVYQSIRSVYQEHAPHLDDSSIPSLEEFIHERSDLTLHSGHFHQLQVQTYKWDHIYKPRDYIELLNTHSGHQVLPQVQKDTLFRGIEEAILKHGETITKKHAVALFLARKK</sequence>
<dbReference type="PANTHER" id="PTHR44942:SF4">
    <property type="entry name" value="METHYLTRANSFERASE TYPE 11 DOMAIN-CONTAINING PROTEIN"/>
    <property type="match status" value="1"/>
</dbReference>
<keyword evidence="1" id="KW-0489">Methyltransferase</keyword>
<organism evidence="5 6">
    <name type="scientific">Fictibacillus arsenicus</name>
    <dbReference type="NCBI Taxonomy" id="255247"/>
    <lineage>
        <taxon>Bacteria</taxon>
        <taxon>Bacillati</taxon>
        <taxon>Bacillota</taxon>
        <taxon>Bacilli</taxon>
        <taxon>Bacillales</taxon>
        <taxon>Fictibacillaceae</taxon>
        <taxon>Fictibacillus</taxon>
    </lineage>
</organism>
<evidence type="ECO:0000313" key="6">
    <source>
        <dbReference type="Proteomes" id="UP000077412"/>
    </source>
</evidence>
<dbReference type="GO" id="GO:0003723">
    <property type="term" value="F:RNA binding"/>
    <property type="evidence" value="ECO:0007669"/>
    <property type="project" value="UniProtKB-KW"/>
</dbReference>
<keyword evidence="3" id="KW-0949">S-adenosyl-L-methionine</keyword>